<organism evidence="1 2">
    <name type="scientific">Kineosporia babensis</name>
    <dbReference type="NCBI Taxonomy" id="499548"/>
    <lineage>
        <taxon>Bacteria</taxon>
        <taxon>Bacillati</taxon>
        <taxon>Actinomycetota</taxon>
        <taxon>Actinomycetes</taxon>
        <taxon>Kineosporiales</taxon>
        <taxon>Kineosporiaceae</taxon>
        <taxon>Kineosporia</taxon>
    </lineage>
</organism>
<evidence type="ECO:0000313" key="1">
    <source>
        <dbReference type="EMBL" id="MCD5314872.1"/>
    </source>
</evidence>
<reference evidence="1" key="1">
    <citation type="submission" date="2021-11" db="EMBL/GenBank/DDBJ databases">
        <title>Streptomyces corallinus and Kineosporia corallina sp. nov., two new coral-derived marine actinobacteria.</title>
        <authorList>
            <person name="Buangrab K."/>
            <person name="Sutthacheep M."/>
            <person name="Yeemin T."/>
            <person name="Harunari E."/>
            <person name="Igarashi Y."/>
            <person name="Sripreechasak P."/>
            <person name="Kanchanasin P."/>
            <person name="Tanasupawat S."/>
            <person name="Phongsopitanun W."/>
        </authorList>
    </citation>
    <scope>NUCLEOTIDE SEQUENCE</scope>
    <source>
        <strain evidence="1">JCM 31032</strain>
    </source>
</reference>
<gene>
    <name evidence="1" type="ORF">LR394_28620</name>
</gene>
<dbReference type="AlphaFoldDB" id="A0A9X1NGZ4"/>
<evidence type="ECO:0000313" key="2">
    <source>
        <dbReference type="Proteomes" id="UP001138997"/>
    </source>
</evidence>
<comment type="caution">
    <text evidence="1">The sequence shown here is derived from an EMBL/GenBank/DDBJ whole genome shotgun (WGS) entry which is preliminary data.</text>
</comment>
<sequence length="214" mass="22443">MLEQYPIVAHGELNGPVNAQALGGRALVARLGDGRHVLVDGLPADAVVQAVTEVNMAKGVPLTVMARLSRAIDRRALIVQADFTCTVLDPVTVAEARSEPAMADLPRYLSELVEQAARNLPPEGGDEASIVDRLRQELDPLSGGKAVLGLDIDVVRVSSTFTATPGAASGTPVRGAGVGVAVRERSEPTVEALADDPVWSDFRFTTNDCPGQDA</sequence>
<dbReference type="EMBL" id="JAJOMB010000018">
    <property type="protein sequence ID" value="MCD5314872.1"/>
    <property type="molecule type" value="Genomic_DNA"/>
</dbReference>
<name>A0A9X1NGZ4_9ACTN</name>
<dbReference type="RefSeq" id="WP_231447673.1">
    <property type="nucleotide sequence ID" value="NZ_JAJOMB010000018.1"/>
</dbReference>
<keyword evidence="2" id="KW-1185">Reference proteome</keyword>
<proteinExistence type="predicted"/>
<protein>
    <submittedName>
        <fullName evidence="1">Uncharacterized protein</fullName>
    </submittedName>
</protein>
<dbReference type="Proteomes" id="UP001138997">
    <property type="component" value="Unassembled WGS sequence"/>
</dbReference>
<accession>A0A9X1NGZ4</accession>